<dbReference type="AlphaFoldDB" id="A0A1M7ZWT6"/>
<keyword evidence="1" id="KW-0472">Membrane</keyword>
<keyword evidence="1" id="KW-0812">Transmembrane</keyword>
<evidence type="ECO:0008006" key="4">
    <source>
        <dbReference type="Google" id="ProtNLM"/>
    </source>
</evidence>
<name>A0A1M7ZWT6_9FLAO</name>
<dbReference type="STRING" id="416016.SAMN05443547_1618"/>
<evidence type="ECO:0000256" key="1">
    <source>
        <dbReference type="SAM" id="Phobius"/>
    </source>
</evidence>
<feature type="transmembrane region" description="Helical" evidence="1">
    <location>
        <begin position="6"/>
        <end position="25"/>
    </location>
</feature>
<accession>A0A1M7ZWT6</accession>
<dbReference type="EMBL" id="FRYK01000002">
    <property type="protein sequence ID" value="SHO73263.1"/>
    <property type="molecule type" value="Genomic_DNA"/>
</dbReference>
<evidence type="ECO:0000313" key="2">
    <source>
        <dbReference type="EMBL" id="SHO73263.1"/>
    </source>
</evidence>
<dbReference type="RefSeq" id="WP_073583184.1">
    <property type="nucleotide sequence ID" value="NZ_FRYK01000002.1"/>
</dbReference>
<organism evidence="2 3">
    <name type="scientific">Flavobacterium cucumis</name>
    <dbReference type="NCBI Taxonomy" id="416016"/>
    <lineage>
        <taxon>Bacteria</taxon>
        <taxon>Pseudomonadati</taxon>
        <taxon>Bacteroidota</taxon>
        <taxon>Flavobacteriia</taxon>
        <taxon>Flavobacteriales</taxon>
        <taxon>Flavobacteriaceae</taxon>
        <taxon>Flavobacterium</taxon>
    </lineage>
</organism>
<dbReference type="OrthoDB" id="1453681at2"/>
<gene>
    <name evidence="2" type="ORF">SAMN05443547_1618</name>
</gene>
<reference evidence="3" key="1">
    <citation type="submission" date="2016-12" db="EMBL/GenBank/DDBJ databases">
        <authorList>
            <person name="Varghese N."/>
            <person name="Submissions S."/>
        </authorList>
    </citation>
    <scope>NUCLEOTIDE SEQUENCE [LARGE SCALE GENOMIC DNA]</scope>
    <source>
        <strain evidence="3">DSM 18830</strain>
    </source>
</reference>
<proteinExistence type="predicted"/>
<protein>
    <recommendedName>
        <fullName evidence="4">Four helix bundle sensory module for signal transduction</fullName>
    </recommendedName>
</protein>
<keyword evidence="1" id="KW-1133">Transmembrane helix</keyword>
<sequence>MTNIEIVTLVGIGLTFIVGSINLYITFNNSKKTTFINSVTASRIKYIQELRESISRFCALATSYSNRISKLSYEQYWELHKESDSLKYLIRLYLNPMDDYWDNQIILLTNEVMLKSDKDPSETIERLIELTQFLLKLEWEGAKKESEVGILTHKQKKEIYDKYVALHKSVITSKNVDKNKIN</sequence>
<evidence type="ECO:0000313" key="3">
    <source>
        <dbReference type="Proteomes" id="UP000184611"/>
    </source>
</evidence>
<dbReference type="Proteomes" id="UP000184611">
    <property type="component" value="Unassembled WGS sequence"/>
</dbReference>
<keyword evidence="3" id="KW-1185">Reference proteome</keyword>